<dbReference type="RefSeq" id="WP_131449734.1">
    <property type="nucleotide sequence ID" value="NZ_SJZI01000044.1"/>
</dbReference>
<sequence>MKRASLLFAGAALLLVALLGFTGAAPKTSFDEARAAIAVRRVGHELLRAAGDSTTPLPPVTQPAPATYLLTFPGAFRFRTDSLVAGIDRVLGSSLPGADYIVNVLEQPSQGVVFGYAMLPSGQQSIVPCLGRVQPEGPYSISIQFRTPAPFWTGKRLLGAGAGVLALLLLATGVRSVRRKTSPVMEEPPTTDAVPAMPSAPALPGLALGRYWFLPEQQCLLFEEERIALTGKEAALLQLFAARPNEVIDRAELQKIWEDEGVIVGRSLDVFVSRLRKKLEQDASLAIVNVPRKGYRLEVV</sequence>
<name>A0A4R1B9F6_9BACT</name>
<dbReference type="CDD" id="cd00383">
    <property type="entry name" value="trans_reg_C"/>
    <property type="match status" value="1"/>
</dbReference>
<dbReference type="Gene3D" id="1.10.10.10">
    <property type="entry name" value="Winged helix-like DNA-binding domain superfamily/Winged helix DNA-binding domain"/>
    <property type="match status" value="1"/>
</dbReference>
<dbReference type="GO" id="GO:0003677">
    <property type="term" value="F:DNA binding"/>
    <property type="evidence" value="ECO:0007669"/>
    <property type="project" value="UniProtKB-UniRule"/>
</dbReference>
<dbReference type="Proteomes" id="UP000295334">
    <property type="component" value="Unassembled WGS sequence"/>
</dbReference>
<organism evidence="5 6">
    <name type="scientific">Flaviaesturariibacter flavus</name>
    <dbReference type="NCBI Taxonomy" id="2502780"/>
    <lineage>
        <taxon>Bacteria</taxon>
        <taxon>Pseudomonadati</taxon>
        <taxon>Bacteroidota</taxon>
        <taxon>Chitinophagia</taxon>
        <taxon>Chitinophagales</taxon>
        <taxon>Chitinophagaceae</taxon>
        <taxon>Flaviaestuariibacter</taxon>
    </lineage>
</organism>
<keyword evidence="1 2" id="KW-0238">DNA-binding</keyword>
<dbReference type="AlphaFoldDB" id="A0A4R1B9F6"/>
<feature type="DNA-binding region" description="OmpR/PhoB-type" evidence="2">
    <location>
        <begin position="203"/>
        <end position="299"/>
    </location>
</feature>
<dbReference type="EMBL" id="SJZI01000044">
    <property type="protein sequence ID" value="TCJ13533.1"/>
    <property type="molecule type" value="Genomic_DNA"/>
</dbReference>
<keyword evidence="6" id="KW-1185">Reference proteome</keyword>
<dbReference type="InterPro" id="IPR016032">
    <property type="entry name" value="Sig_transdc_resp-reg_C-effctor"/>
</dbReference>
<dbReference type="Pfam" id="PF00486">
    <property type="entry name" value="Trans_reg_C"/>
    <property type="match status" value="1"/>
</dbReference>
<dbReference type="OrthoDB" id="7556122at2"/>
<evidence type="ECO:0000256" key="2">
    <source>
        <dbReference type="PROSITE-ProRule" id="PRU01091"/>
    </source>
</evidence>
<feature type="chain" id="PRO_5020750813" evidence="3">
    <location>
        <begin position="25"/>
        <end position="300"/>
    </location>
</feature>
<reference evidence="5 6" key="1">
    <citation type="submission" date="2019-03" db="EMBL/GenBank/DDBJ databases">
        <authorList>
            <person name="Kim M.K.M."/>
        </authorList>
    </citation>
    <scope>NUCLEOTIDE SEQUENCE [LARGE SCALE GENOMIC DNA]</scope>
    <source>
        <strain evidence="5 6">17J68-12</strain>
    </source>
</reference>
<feature type="signal peptide" evidence="3">
    <location>
        <begin position="1"/>
        <end position="24"/>
    </location>
</feature>
<evidence type="ECO:0000313" key="5">
    <source>
        <dbReference type="EMBL" id="TCJ13533.1"/>
    </source>
</evidence>
<dbReference type="SMART" id="SM00862">
    <property type="entry name" value="Trans_reg_C"/>
    <property type="match status" value="1"/>
</dbReference>
<accession>A0A4R1B9F6</accession>
<dbReference type="SUPFAM" id="SSF46894">
    <property type="entry name" value="C-terminal effector domain of the bipartite response regulators"/>
    <property type="match status" value="1"/>
</dbReference>
<dbReference type="GO" id="GO:0006355">
    <property type="term" value="P:regulation of DNA-templated transcription"/>
    <property type="evidence" value="ECO:0007669"/>
    <property type="project" value="InterPro"/>
</dbReference>
<dbReference type="InterPro" id="IPR036388">
    <property type="entry name" value="WH-like_DNA-bd_sf"/>
</dbReference>
<gene>
    <name evidence="5" type="ORF">EPD60_12090</name>
</gene>
<evidence type="ECO:0000256" key="1">
    <source>
        <dbReference type="ARBA" id="ARBA00023125"/>
    </source>
</evidence>
<comment type="caution">
    <text evidence="5">The sequence shown here is derived from an EMBL/GenBank/DDBJ whole genome shotgun (WGS) entry which is preliminary data.</text>
</comment>
<protein>
    <submittedName>
        <fullName evidence="5">Helix-turn-helix domain-containing protein</fullName>
    </submittedName>
</protein>
<dbReference type="PROSITE" id="PS51755">
    <property type="entry name" value="OMPR_PHOB"/>
    <property type="match status" value="1"/>
</dbReference>
<proteinExistence type="predicted"/>
<evidence type="ECO:0000313" key="6">
    <source>
        <dbReference type="Proteomes" id="UP000295334"/>
    </source>
</evidence>
<keyword evidence="3" id="KW-0732">Signal</keyword>
<dbReference type="InterPro" id="IPR001867">
    <property type="entry name" value="OmpR/PhoB-type_DNA-bd"/>
</dbReference>
<evidence type="ECO:0000256" key="3">
    <source>
        <dbReference type="SAM" id="SignalP"/>
    </source>
</evidence>
<evidence type="ECO:0000259" key="4">
    <source>
        <dbReference type="PROSITE" id="PS51755"/>
    </source>
</evidence>
<feature type="domain" description="OmpR/PhoB-type" evidence="4">
    <location>
        <begin position="203"/>
        <end position="299"/>
    </location>
</feature>
<dbReference type="GO" id="GO:0000160">
    <property type="term" value="P:phosphorelay signal transduction system"/>
    <property type="evidence" value="ECO:0007669"/>
    <property type="project" value="InterPro"/>
</dbReference>